<keyword evidence="2" id="KW-0560">Oxidoreductase</keyword>
<organism evidence="7 8">
    <name type="scientific">Schizosaccharomyces japonicus (strain yFS275 / FY16936)</name>
    <name type="common">Fission yeast</name>
    <dbReference type="NCBI Taxonomy" id="402676"/>
    <lineage>
        <taxon>Eukaryota</taxon>
        <taxon>Fungi</taxon>
        <taxon>Dikarya</taxon>
        <taxon>Ascomycota</taxon>
        <taxon>Taphrinomycotina</taxon>
        <taxon>Schizosaccharomycetes</taxon>
        <taxon>Schizosaccharomycetales</taxon>
        <taxon>Schizosaccharomycetaceae</taxon>
        <taxon>Schizosaccharomyces</taxon>
    </lineage>
</organism>
<dbReference type="VEuPathDB" id="FungiDB:SJAG_04660"/>
<reference evidence="7 8" key="1">
    <citation type="journal article" date="2011" name="Science">
        <title>Comparative functional genomics of the fission yeasts.</title>
        <authorList>
            <person name="Rhind N."/>
            <person name="Chen Z."/>
            <person name="Yassour M."/>
            <person name="Thompson D.A."/>
            <person name="Haas B.J."/>
            <person name="Habib N."/>
            <person name="Wapinski I."/>
            <person name="Roy S."/>
            <person name="Lin M.F."/>
            <person name="Heiman D.I."/>
            <person name="Young S.K."/>
            <person name="Furuya K."/>
            <person name="Guo Y."/>
            <person name="Pidoux A."/>
            <person name="Chen H.M."/>
            <person name="Robbertse B."/>
            <person name="Goldberg J.M."/>
            <person name="Aoki K."/>
            <person name="Bayne E.H."/>
            <person name="Berlin A.M."/>
            <person name="Desjardins C.A."/>
            <person name="Dobbs E."/>
            <person name="Dukaj L."/>
            <person name="Fan L."/>
            <person name="FitzGerald M.G."/>
            <person name="French C."/>
            <person name="Gujja S."/>
            <person name="Hansen K."/>
            <person name="Keifenheim D."/>
            <person name="Levin J.Z."/>
            <person name="Mosher R.A."/>
            <person name="Mueller C.A."/>
            <person name="Pfiffner J."/>
            <person name="Priest M."/>
            <person name="Russ C."/>
            <person name="Smialowska A."/>
            <person name="Swoboda P."/>
            <person name="Sykes S.M."/>
            <person name="Vaughn M."/>
            <person name="Vengrova S."/>
            <person name="Yoder R."/>
            <person name="Zeng Q."/>
            <person name="Allshire R."/>
            <person name="Baulcombe D."/>
            <person name="Birren B.W."/>
            <person name="Brown W."/>
            <person name="Ekwall K."/>
            <person name="Kellis M."/>
            <person name="Leatherwood J."/>
            <person name="Levin H."/>
            <person name="Margalit H."/>
            <person name="Martienssen R."/>
            <person name="Nieduszynski C.A."/>
            <person name="Spatafora J.W."/>
            <person name="Friedman N."/>
            <person name="Dalgaard J.Z."/>
            <person name="Baumann P."/>
            <person name="Niki H."/>
            <person name="Regev A."/>
            <person name="Nusbaum C."/>
        </authorList>
    </citation>
    <scope>NUCLEOTIDE SEQUENCE [LARGE SCALE GENOMIC DNA]</scope>
    <source>
        <strain evidence="8">yFS275 / FY16936</strain>
    </source>
</reference>
<dbReference type="InterPro" id="IPR036812">
    <property type="entry name" value="NAD(P)_OxRdtase_dom_sf"/>
</dbReference>
<protein>
    <submittedName>
        <fullName evidence="7">Xylose and arabinose reductase</fullName>
    </submittedName>
</protein>
<dbReference type="AlphaFoldDB" id="B6K7F1"/>
<dbReference type="InterPro" id="IPR020471">
    <property type="entry name" value="AKR"/>
</dbReference>
<gene>
    <name evidence="7" type="ORF">SJAG_04660</name>
</gene>
<dbReference type="CDD" id="cd19071">
    <property type="entry name" value="AKR_AKR1-5-like"/>
    <property type="match status" value="1"/>
</dbReference>
<feature type="active site" description="Proton donor" evidence="3">
    <location>
        <position position="55"/>
    </location>
</feature>
<dbReference type="RefSeq" id="XP_002175748.1">
    <property type="nucleotide sequence ID" value="XM_002175712.1"/>
</dbReference>
<dbReference type="Gene3D" id="3.20.20.100">
    <property type="entry name" value="NADP-dependent oxidoreductase domain"/>
    <property type="match status" value="1"/>
</dbReference>
<keyword evidence="8" id="KW-1185">Reference proteome</keyword>
<dbReference type="Pfam" id="PF00248">
    <property type="entry name" value="Aldo_ket_red"/>
    <property type="match status" value="1"/>
</dbReference>
<dbReference type="OrthoDB" id="416253at2759"/>
<proteinExistence type="inferred from homology"/>
<dbReference type="Proteomes" id="UP000001744">
    <property type="component" value="Unassembled WGS sequence"/>
</dbReference>
<evidence type="ECO:0000256" key="2">
    <source>
        <dbReference type="ARBA" id="ARBA00023002"/>
    </source>
</evidence>
<evidence type="ECO:0000256" key="1">
    <source>
        <dbReference type="ARBA" id="ARBA00007905"/>
    </source>
</evidence>
<dbReference type="FunFam" id="3.20.20.100:FF:000015">
    <property type="entry name" value="Oxidoreductase, aldo/keto reductase family"/>
    <property type="match status" value="1"/>
</dbReference>
<dbReference type="InterPro" id="IPR023210">
    <property type="entry name" value="NADP_OxRdtase_dom"/>
</dbReference>
<evidence type="ECO:0000256" key="3">
    <source>
        <dbReference type="PIRSR" id="PIRSR000097-1"/>
    </source>
</evidence>
<sequence>MVQKLTKESTVKLRNGEDIPVIGLGVYKNELQSCHDAVIEALNVGYRLIDSAAVYGNEDICGKAIVEWCEKTGHKRTDVFLTSKLATTGSYEETKAAIRSSLHHCGTYIDLYLIHSPAGGKEHRLESWRAIEEFIDRGDIRGAGVSNYGIKHLEELFASNPRYLPVVNQIELHPFLTQEPIVDWCREHDIVVEAYSPLTRGKRLNDPKITRLAEVYGVTPAQLLLRWSLQKGFVPVVKSSHKERIEENFEVFDIELSDRCVQKLDQFNENWHTDPTWDPTQSD</sequence>
<dbReference type="PANTHER" id="PTHR43827:SF13">
    <property type="entry name" value="ALDO_KETO REDUCTASE FAMILY PROTEIN"/>
    <property type="match status" value="1"/>
</dbReference>
<name>B6K7F1_SCHJY</name>
<dbReference type="PRINTS" id="PR00069">
    <property type="entry name" value="ALDKETRDTASE"/>
</dbReference>
<feature type="binding site" evidence="4">
    <location>
        <position position="115"/>
    </location>
    <ligand>
        <name>substrate</name>
    </ligand>
</feature>
<comment type="similarity">
    <text evidence="1">Belongs to the aldo/keto reductase family.</text>
</comment>
<dbReference type="GeneID" id="7049823"/>
<dbReference type="InterPro" id="IPR018170">
    <property type="entry name" value="Aldo/ket_reductase_CS"/>
</dbReference>
<evidence type="ECO:0000313" key="7">
    <source>
        <dbReference type="EMBL" id="EEB09455.1"/>
    </source>
</evidence>
<dbReference type="JaponicusDB" id="SJAG_04660"/>
<dbReference type="GO" id="GO:0016491">
    <property type="term" value="F:oxidoreductase activity"/>
    <property type="evidence" value="ECO:0007669"/>
    <property type="project" value="UniProtKB-KW"/>
</dbReference>
<dbReference type="SUPFAM" id="SSF51430">
    <property type="entry name" value="NAD(P)-linked oxidoreductase"/>
    <property type="match status" value="1"/>
</dbReference>
<dbReference type="PANTHER" id="PTHR43827">
    <property type="entry name" value="2,5-DIKETO-D-GLUCONIC ACID REDUCTASE"/>
    <property type="match status" value="1"/>
</dbReference>
<dbReference type="HOGENOM" id="CLU_023205_0_1_1"/>
<accession>B6K7F1</accession>
<dbReference type="PROSITE" id="PS00063">
    <property type="entry name" value="ALDOKETO_REDUCTASE_3"/>
    <property type="match status" value="1"/>
</dbReference>
<evidence type="ECO:0000313" key="8">
    <source>
        <dbReference type="Proteomes" id="UP000001744"/>
    </source>
</evidence>
<dbReference type="EMBL" id="KE651168">
    <property type="protein sequence ID" value="EEB09455.1"/>
    <property type="molecule type" value="Genomic_DNA"/>
</dbReference>
<evidence type="ECO:0000256" key="4">
    <source>
        <dbReference type="PIRSR" id="PIRSR000097-2"/>
    </source>
</evidence>
<dbReference type="eggNOG" id="KOG1577">
    <property type="taxonomic scope" value="Eukaryota"/>
</dbReference>
<dbReference type="OMA" id="YGNEDIC"/>
<dbReference type="PROSITE" id="PS00798">
    <property type="entry name" value="ALDOKETO_REDUCTASE_1"/>
    <property type="match status" value="1"/>
</dbReference>
<dbReference type="PIRSF" id="PIRSF000097">
    <property type="entry name" value="AKR"/>
    <property type="match status" value="1"/>
</dbReference>
<feature type="domain" description="NADP-dependent oxidoreductase" evidence="6">
    <location>
        <begin position="32"/>
        <end position="268"/>
    </location>
</feature>
<feature type="site" description="Lowers pKa of active site Tyr" evidence="5">
    <location>
        <position position="84"/>
    </location>
</feature>
<evidence type="ECO:0000259" key="6">
    <source>
        <dbReference type="Pfam" id="PF00248"/>
    </source>
</evidence>
<evidence type="ECO:0000256" key="5">
    <source>
        <dbReference type="PIRSR" id="PIRSR000097-3"/>
    </source>
</evidence>
<dbReference type="STRING" id="402676.B6K7F1"/>